<dbReference type="Gene3D" id="3.30.2090.10">
    <property type="entry name" value="Multidrug efflux transporter AcrB TolC docking domain, DN and DC subdomains"/>
    <property type="match status" value="2"/>
</dbReference>
<dbReference type="SUPFAM" id="SSF82866">
    <property type="entry name" value="Multidrug efflux transporter AcrB transmembrane domain"/>
    <property type="match status" value="2"/>
</dbReference>
<dbReference type="Proteomes" id="UP000630887">
    <property type="component" value="Unassembled WGS sequence"/>
</dbReference>
<keyword evidence="2" id="KW-0472">Membrane</keyword>
<dbReference type="PANTHER" id="PTHR32063">
    <property type="match status" value="1"/>
</dbReference>
<keyword evidence="2" id="KW-0812">Transmembrane</keyword>
<comment type="caution">
    <text evidence="3">The sequence shown here is derived from an EMBL/GenBank/DDBJ whole genome shotgun (WGS) entry which is preliminary data.</text>
</comment>
<dbReference type="GO" id="GO:0042910">
    <property type="term" value="F:xenobiotic transmembrane transporter activity"/>
    <property type="evidence" value="ECO:0007669"/>
    <property type="project" value="TreeGrafter"/>
</dbReference>
<organism evidence="3 4">
    <name type="scientific">Catellatospora coxensis</name>
    <dbReference type="NCBI Taxonomy" id="310354"/>
    <lineage>
        <taxon>Bacteria</taxon>
        <taxon>Bacillati</taxon>
        <taxon>Actinomycetota</taxon>
        <taxon>Actinomycetes</taxon>
        <taxon>Micromonosporales</taxon>
        <taxon>Micromonosporaceae</taxon>
        <taxon>Catellatospora</taxon>
    </lineage>
</organism>
<feature type="transmembrane region" description="Helical" evidence="2">
    <location>
        <begin position="1002"/>
        <end position="1028"/>
    </location>
</feature>
<keyword evidence="4" id="KW-1185">Reference proteome</keyword>
<feature type="transmembrane region" description="Helical" evidence="2">
    <location>
        <begin position="872"/>
        <end position="889"/>
    </location>
</feature>
<feature type="transmembrane region" description="Helical" evidence="2">
    <location>
        <begin position="896"/>
        <end position="916"/>
    </location>
</feature>
<evidence type="ECO:0000313" key="4">
    <source>
        <dbReference type="Proteomes" id="UP000630887"/>
    </source>
</evidence>
<dbReference type="Pfam" id="PF00873">
    <property type="entry name" value="ACR_tran"/>
    <property type="match status" value="1"/>
</dbReference>
<feature type="transmembrane region" description="Helical" evidence="2">
    <location>
        <begin position="485"/>
        <end position="511"/>
    </location>
</feature>
<dbReference type="Gene3D" id="3.30.70.1320">
    <property type="entry name" value="Multidrug efflux transporter AcrB pore domain like"/>
    <property type="match status" value="1"/>
</dbReference>
<evidence type="ECO:0000256" key="1">
    <source>
        <dbReference type="SAM" id="MobiDB-lite"/>
    </source>
</evidence>
<dbReference type="InterPro" id="IPR027463">
    <property type="entry name" value="AcrB_DN_DC_subdom"/>
</dbReference>
<evidence type="ECO:0000313" key="3">
    <source>
        <dbReference type="EMBL" id="GIG03563.1"/>
    </source>
</evidence>
<accession>A0A8J3KIU1</accession>
<proteinExistence type="predicted"/>
<dbReference type="AlphaFoldDB" id="A0A8J3KIU1"/>
<feature type="compositionally biased region" description="Low complexity" evidence="1">
    <location>
        <begin position="1084"/>
        <end position="1097"/>
    </location>
</feature>
<feature type="transmembrane region" description="Helical" evidence="2">
    <location>
        <begin position="975"/>
        <end position="996"/>
    </location>
</feature>
<dbReference type="EMBL" id="BONI01000001">
    <property type="protein sequence ID" value="GIG03563.1"/>
    <property type="molecule type" value="Genomic_DNA"/>
</dbReference>
<feature type="region of interest" description="Disordered" evidence="1">
    <location>
        <begin position="1037"/>
        <end position="1122"/>
    </location>
</feature>
<dbReference type="Gene3D" id="3.30.70.1440">
    <property type="entry name" value="Multidrug efflux transporter AcrB pore domain"/>
    <property type="match status" value="1"/>
</dbReference>
<dbReference type="Gene3D" id="3.30.70.1430">
    <property type="entry name" value="Multidrug efflux transporter AcrB pore domain"/>
    <property type="match status" value="2"/>
</dbReference>
<dbReference type="GO" id="GO:0005886">
    <property type="term" value="C:plasma membrane"/>
    <property type="evidence" value="ECO:0007669"/>
    <property type="project" value="TreeGrafter"/>
</dbReference>
<feature type="transmembrane region" description="Helical" evidence="2">
    <location>
        <begin position="398"/>
        <end position="417"/>
    </location>
</feature>
<feature type="transmembrane region" description="Helical" evidence="2">
    <location>
        <begin position="346"/>
        <end position="365"/>
    </location>
</feature>
<dbReference type="InterPro" id="IPR001036">
    <property type="entry name" value="Acrflvin-R"/>
</dbReference>
<dbReference type="SUPFAM" id="SSF82693">
    <property type="entry name" value="Multidrug efflux transporter AcrB pore domain, PN1, PN2, PC1 and PC2 subdomains"/>
    <property type="match status" value="2"/>
</dbReference>
<dbReference type="PRINTS" id="PR00702">
    <property type="entry name" value="ACRIFLAVINRP"/>
</dbReference>
<feature type="compositionally biased region" description="Low complexity" evidence="1">
    <location>
        <begin position="1055"/>
        <end position="1070"/>
    </location>
</feature>
<dbReference type="Gene3D" id="1.20.1640.10">
    <property type="entry name" value="Multidrug efflux transporter AcrB transmembrane domain"/>
    <property type="match status" value="2"/>
</dbReference>
<reference evidence="3 4" key="1">
    <citation type="submission" date="2021-01" db="EMBL/GenBank/DDBJ databases">
        <title>Whole genome shotgun sequence of Catellatospora coxensis NBRC 107359.</title>
        <authorList>
            <person name="Komaki H."/>
            <person name="Tamura T."/>
        </authorList>
    </citation>
    <scope>NUCLEOTIDE SEQUENCE [LARGE SCALE GENOMIC DNA]</scope>
    <source>
        <strain evidence="3 4">NBRC 107359</strain>
    </source>
</reference>
<keyword evidence="2" id="KW-1133">Transmembrane helix</keyword>
<feature type="transmembrane region" description="Helical" evidence="2">
    <location>
        <begin position="456"/>
        <end position="473"/>
    </location>
</feature>
<dbReference type="SUPFAM" id="SSF82714">
    <property type="entry name" value="Multidrug efflux transporter AcrB TolC docking domain, DN and DC subdomains"/>
    <property type="match status" value="2"/>
</dbReference>
<dbReference type="RefSeq" id="WP_203688012.1">
    <property type="nucleotide sequence ID" value="NZ_BONI01000001.1"/>
</dbReference>
<feature type="transmembrane region" description="Helical" evidence="2">
    <location>
        <begin position="12"/>
        <end position="31"/>
    </location>
</feature>
<gene>
    <name evidence="3" type="ORF">Cco03nite_02630</name>
</gene>
<evidence type="ECO:0000256" key="2">
    <source>
        <dbReference type="SAM" id="Phobius"/>
    </source>
</evidence>
<name>A0A8J3KIU1_9ACTN</name>
<feature type="transmembrane region" description="Helical" evidence="2">
    <location>
        <begin position="545"/>
        <end position="568"/>
    </location>
</feature>
<feature type="transmembrane region" description="Helical" evidence="2">
    <location>
        <begin position="372"/>
        <end position="392"/>
    </location>
</feature>
<sequence length="1131" mass="121617">MMRWIVGSSLKFRALVVAIACGMMFFGVGQLRDMPVDVFPEFAPPRVEVQTPSLGLSAAEVEALVTVPLEQALNGVEGLADIRSKSVSQLSSIVLIFKPGTDLLKARQLVSERLNEASAMLPTWASPPVMLQPLSSTSRVMKIGLSSDSRSVMEMSMVSYWTIRNRLLRVPGVANVAIWGERMQMLQVQADPARMKAHDVSLDEVMEVTADALDAGLLRYSDGAVIGTGGYLETPNQRLAIQHVLPIVTPQDLAQVPVAERDGKKVLLADVATVKEDHQPMIGDAVINGGPGLMLIVEKLPWGNTLEVTEGVEAAMKELAPGLTGITVDTTIFRPATFVETAIHNLGRALLLGCLLVVLVLALFLFEWRTALISVVAIPLSLVGAGLVLHAFGYGINTMILAGLVIAVGVVVDDAIIDIENIVRRLRQARRAGADDSVPTTARLILDASLEVRGPIVYATLIIIASAVPIFFLEGLTGAFFRPLALAYMLAVLVSMVVALTVTPALALILLRKAPLERRESPLVRWLQKGYQSALSRITKRPVRAYALVAVMTLAGLAVLPGLGQALLPSFKERDFLMHWVTEPGASHPEEVRITEQASKDLMAIPGVRNFGAHIGQALIADEVVGVNFGENWISIDPDADYDETHKKIEAVVNSYPGLVRDVQTYLKERIREVLTGSGDAIVVRIYGEDLQVMREQADKVLNVLSGIDGVVDEHISLQKQVPQIEVEVDLAKAQQLGIKPGDVRRAAATLMAGEEVGDVFRDGKAYDVQVWSTPETRSSVTAIRQLPIDVPAGGTVPLSEVADVRIASTPNQIEHDGTLRKIDVDANVKGRDLGSVVGELEEKMQTVDFPRGHYAQILGEYAERQAADRRLAIYAVLAGVAIFFLLQASYGSWRLAALSFLTLPAALVGGVLAAFLTGRVISLGSLVGFFTVLGIAARNGILMINHFQHLEREEGEPFGLELVLRGARERLSPILMTTLATALALVPLVVLGNLPGHEIEYPMAVVILGGLVTSTLLNLFVLPALYLKFGKGRRDDALDAGPTSPTEPSGPRHAAATPPTGPSPTMAMGRTPAGRWWPRGVPRRTPGGATARAAPPHGGPCPEAARRSAAPRGTPPGGRLRTIRVRLRLA</sequence>
<protein>
    <submittedName>
        <fullName evidence="3">Cation transporter</fullName>
    </submittedName>
</protein>
<dbReference type="PANTHER" id="PTHR32063:SF4">
    <property type="entry name" value="SLR6043 PROTEIN"/>
    <property type="match status" value="1"/>
</dbReference>
<feature type="transmembrane region" description="Helical" evidence="2">
    <location>
        <begin position="922"/>
        <end position="943"/>
    </location>
</feature>